<reference evidence="1" key="1">
    <citation type="submission" date="2021-01" db="EMBL/GenBank/DDBJ databases">
        <title>Whole genome shotgun sequence of Actinoplanes rishiriensis NBRC 108556.</title>
        <authorList>
            <person name="Komaki H."/>
            <person name="Tamura T."/>
        </authorList>
    </citation>
    <scope>NUCLEOTIDE SEQUENCE</scope>
    <source>
        <strain evidence="1">NBRC 108556</strain>
    </source>
</reference>
<gene>
    <name evidence="1" type="ORF">Ari01nite_21690</name>
</gene>
<organism evidence="1 2">
    <name type="scientific">Paractinoplanes rishiriensis</name>
    <dbReference type="NCBI Taxonomy" id="1050105"/>
    <lineage>
        <taxon>Bacteria</taxon>
        <taxon>Bacillati</taxon>
        <taxon>Actinomycetota</taxon>
        <taxon>Actinomycetes</taxon>
        <taxon>Micromonosporales</taxon>
        <taxon>Micromonosporaceae</taxon>
        <taxon>Paractinoplanes</taxon>
    </lineage>
</organism>
<dbReference type="EMBL" id="BOMV01000017">
    <property type="protein sequence ID" value="GIE94704.1"/>
    <property type="molecule type" value="Genomic_DNA"/>
</dbReference>
<evidence type="ECO:0000313" key="2">
    <source>
        <dbReference type="Proteomes" id="UP000636960"/>
    </source>
</evidence>
<sequence length="463" mass="50860">MSSHREAPEISKDPVADSSDLYAFVSPDDPDTVTIIANYVPLQLPASGPNFFEFGDDVLYEIHIDSNGDARPDVTYQFRFRTELRNDKTFLYNTGQIKSLDDENWNRRQFYSVTKVDSHGKSKVLAEKLPCPPCNVGKISIPDYEKLAADAVKKLKTGEKVFAGQRADAFFVDLGSIFDLGTLRPFQDKHLVGQKLFNYAGKAVNATDKLNVHSIAIQVPLKDVRRDGKKSVRGRDPEAVIGIWTSASRRQVQVRRGDRKDADVEVGPQVQVSRLGNPLFNEVIVPMAEKDKWNSLPPSEDKRFAEFVEKPELAGLLPVLYPGLFDNLAELNEKGTARADLVAILLTGIPDGLIENFQNATGDVKADMLRLNTAVPPAKEPKGFGLLAGDLAGFPNGRRISDDVVSISIRAIAGVTFALVDEAFEPDEAAGLVEQGLSIKNVSSGLLEKFPFLGTPFDGFNEP</sequence>
<accession>A0A919MTW3</accession>
<dbReference type="RefSeq" id="WP_203781024.1">
    <property type="nucleotide sequence ID" value="NZ_BOMV01000017.1"/>
</dbReference>
<evidence type="ECO:0008006" key="3">
    <source>
        <dbReference type="Google" id="ProtNLM"/>
    </source>
</evidence>
<comment type="caution">
    <text evidence="1">The sequence shown here is derived from an EMBL/GenBank/DDBJ whole genome shotgun (WGS) entry which is preliminary data.</text>
</comment>
<dbReference type="InterPro" id="IPR025566">
    <property type="entry name" value="DUF4331"/>
</dbReference>
<name>A0A919MTW3_9ACTN</name>
<proteinExistence type="predicted"/>
<dbReference type="Proteomes" id="UP000636960">
    <property type="component" value="Unassembled WGS sequence"/>
</dbReference>
<dbReference type="AlphaFoldDB" id="A0A919MTW3"/>
<protein>
    <recommendedName>
        <fullName evidence="3">DUF4331 domain-containing protein</fullName>
    </recommendedName>
</protein>
<evidence type="ECO:0000313" key="1">
    <source>
        <dbReference type="EMBL" id="GIE94704.1"/>
    </source>
</evidence>
<keyword evidence="2" id="KW-1185">Reference proteome</keyword>
<dbReference type="Pfam" id="PF14224">
    <property type="entry name" value="DUF4331"/>
    <property type="match status" value="1"/>
</dbReference>